<evidence type="ECO:0000259" key="1">
    <source>
        <dbReference type="Pfam" id="PF20200"/>
    </source>
</evidence>
<evidence type="ECO:0000313" key="3">
    <source>
        <dbReference type="Proteomes" id="UP000260983"/>
    </source>
</evidence>
<organism evidence="2 3">
    <name type="scientific">Bacteroides oleiciplenus</name>
    <dbReference type="NCBI Taxonomy" id="626931"/>
    <lineage>
        <taxon>Bacteria</taxon>
        <taxon>Pseudomonadati</taxon>
        <taxon>Bacteroidota</taxon>
        <taxon>Bacteroidia</taxon>
        <taxon>Bacteroidales</taxon>
        <taxon>Bacteroidaceae</taxon>
        <taxon>Bacteroides</taxon>
    </lineage>
</organism>
<dbReference type="InterPro" id="IPR046692">
    <property type="entry name" value="DUF6562"/>
</dbReference>
<dbReference type="Proteomes" id="UP000260983">
    <property type="component" value="Unassembled WGS sequence"/>
</dbReference>
<comment type="caution">
    <text evidence="2">The sequence shown here is derived from an EMBL/GenBank/DDBJ whole genome shotgun (WGS) entry which is preliminary data.</text>
</comment>
<dbReference type="AlphaFoldDB" id="A0A3E5B5D6"/>
<reference evidence="2 3" key="1">
    <citation type="submission" date="2018-08" db="EMBL/GenBank/DDBJ databases">
        <title>A genome reference for cultivated species of the human gut microbiota.</title>
        <authorList>
            <person name="Zou Y."/>
            <person name="Xue W."/>
            <person name="Luo G."/>
        </authorList>
    </citation>
    <scope>NUCLEOTIDE SEQUENCE [LARGE SCALE GENOMIC DNA]</scope>
    <source>
        <strain evidence="2 3">OM05-15BH</strain>
    </source>
</reference>
<evidence type="ECO:0000313" key="2">
    <source>
        <dbReference type="EMBL" id="RGN32719.1"/>
    </source>
</evidence>
<name>A0A3E5B5D6_9BACE</name>
<dbReference type="RefSeq" id="WP_117725116.1">
    <property type="nucleotide sequence ID" value="NZ_QSUL01000013.1"/>
</dbReference>
<dbReference type="Pfam" id="PF20200">
    <property type="entry name" value="DUF6562"/>
    <property type="match status" value="1"/>
</dbReference>
<sequence>MKSLLALFNTKVMKIHAAYCYILILFLISCYQKDEEVCLHQSFEVSIYGNFDKVSLKTIFSEAHPYCIISVIQNDLEIGRHSFYLEFPDETTAVGFMQGTKLPLYELTLPIGDYHLLAWIDYRITEDTSYYMTENLRAIRMKDGVADVRKEAYAACLPLTLSSDNLVTQAFSLVFYSPLSSYTLTTDLGEINTDESMNSILTYKGYVPVTYDILTERCVASLLNPSVRYSDIQKKGENFVVASDYIFTDKNKVTPIDMEVTIGDSSGGIIYHVSSVSLSLKSAGHVAKYVEMKDLGEGNIIDGEISGEIDIVIN</sequence>
<dbReference type="EMBL" id="QSUL01000013">
    <property type="protein sequence ID" value="RGN32719.1"/>
    <property type="molecule type" value="Genomic_DNA"/>
</dbReference>
<dbReference type="PROSITE" id="PS51257">
    <property type="entry name" value="PROKAR_LIPOPROTEIN"/>
    <property type="match status" value="1"/>
</dbReference>
<gene>
    <name evidence="2" type="ORF">DXB65_18340</name>
</gene>
<accession>A0A3E5B5D6</accession>
<protein>
    <recommendedName>
        <fullName evidence="1">DUF6562 domain-containing protein</fullName>
    </recommendedName>
</protein>
<proteinExistence type="predicted"/>
<feature type="domain" description="DUF6562" evidence="1">
    <location>
        <begin position="191"/>
        <end position="313"/>
    </location>
</feature>